<dbReference type="EMBL" id="SSMC01000001">
    <property type="protein sequence ID" value="THD69155.1"/>
    <property type="molecule type" value="Genomic_DNA"/>
</dbReference>
<dbReference type="Pfam" id="PF02836">
    <property type="entry name" value="Glyco_hydro_2_C"/>
    <property type="match status" value="1"/>
</dbReference>
<dbReference type="GO" id="GO:0004553">
    <property type="term" value="F:hydrolase activity, hydrolyzing O-glycosyl compounds"/>
    <property type="evidence" value="ECO:0007669"/>
    <property type="project" value="InterPro"/>
</dbReference>
<keyword evidence="4" id="KW-1185">Reference proteome</keyword>
<organism evidence="3 4">
    <name type="scientific">Robertkochia marina</name>
    <dbReference type="NCBI Taxonomy" id="1227945"/>
    <lineage>
        <taxon>Bacteria</taxon>
        <taxon>Pseudomonadati</taxon>
        <taxon>Bacteroidota</taxon>
        <taxon>Flavobacteriia</taxon>
        <taxon>Flavobacteriales</taxon>
        <taxon>Flavobacteriaceae</taxon>
        <taxon>Robertkochia</taxon>
    </lineage>
</organism>
<reference evidence="3 4" key="1">
    <citation type="submission" date="2019-04" db="EMBL/GenBank/DDBJ databases">
        <title>Draft genome sequence of Robertkochia marina CC-AMO-30D.</title>
        <authorList>
            <person name="Hameed A."/>
            <person name="Lin S.-Y."/>
            <person name="Shahina M."/>
            <person name="Lai W.-A."/>
            <person name="Young C.-C."/>
        </authorList>
    </citation>
    <scope>NUCLEOTIDE SEQUENCE [LARGE SCALE GENOMIC DNA]</scope>
    <source>
        <strain evidence="3 4">CC-AMO-30D</strain>
    </source>
</reference>
<gene>
    <name evidence="3" type="ORF">E7Z59_02155</name>
</gene>
<dbReference type="PANTHER" id="PTHR42732:SF1">
    <property type="entry name" value="BETA-MANNOSIDASE"/>
    <property type="match status" value="1"/>
</dbReference>
<dbReference type="PANTHER" id="PTHR42732">
    <property type="entry name" value="BETA-GALACTOSIDASE"/>
    <property type="match status" value="1"/>
</dbReference>
<dbReference type="GO" id="GO:0005975">
    <property type="term" value="P:carbohydrate metabolic process"/>
    <property type="evidence" value="ECO:0007669"/>
    <property type="project" value="InterPro"/>
</dbReference>
<dbReference type="AlphaFoldDB" id="A0A4S3M357"/>
<proteinExistence type="predicted"/>
<comment type="caution">
    <text evidence="3">The sequence shown here is derived from an EMBL/GenBank/DDBJ whole genome shotgun (WGS) entry which is preliminary data.</text>
</comment>
<feature type="signal peptide" evidence="1">
    <location>
        <begin position="1"/>
        <end position="24"/>
    </location>
</feature>
<feature type="chain" id="PRO_5020637181" description="Glycoside hydrolase family 2 catalytic domain-containing protein" evidence="1">
    <location>
        <begin position="25"/>
        <end position="338"/>
    </location>
</feature>
<sequence length="338" mass="38383">MNNSISKRILFTVLCFAILFTAAAQEVSLSGRQLQVNGTPYTIKGVCYHPVSRGETQRSFEHLDRDLQLMQEAGINTVRVYEPVADSMVLDKLYEAGIRVIVGFGYNQNGQFDILSETCLDYVRTYKDHPAILFWELGNEYNYHPEWFGGDINTWYKALNTMADKIQGIDQDHPVATAHGELPSAEILEKCPAVDIWGMNIYRWDNPQELFSQWEAISEKPMYISEAGADSYMTVAAQGYEEGKNEKAQADALQKILTQVLEHEEVNLGVAVFSFVDEWWKAGNPSQQDKGGWAPGSSGVPYDRTPNEEYWGIIDIDRQKKEAYYILKTLFTNNTKTN</sequence>
<feature type="domain" description="Glycoside hydrolase family 2 catalytic" evidence="2">
    <location>
        <begin position="28"/>
        <end position="279"/>
    </location>
</feature>
<evidence type="ECO:0000313" key="4">
    <source>
        <dbReference type="Proteomes" id="UP000305939"/>
    </source>
</evidence>
<dbReference type="OrthoDB" id="9774262at2"/>
<dbReference type="SUPFAM" id="SSF51445">
    <property type="entry name" value="(Trans)glycosidases"/>
    <property type="match status" value="1"/>
</dbReference>
<dbReference type="InterPro" id="IPR051913">
    <property type="entry name" value="GH2_Domain-Containing"/>
</dbReference>
<protein>
    <recommendedName>
        <fullName evidence="2">Glycoside hydrolase family 2 catalytic domain-containing protein</fullName>
    </recommendedName>
</protein>
<dbReference type="Proteomes" id="UP000305939">
    <property type="component" value="Unassembled WGS sequence"/>
</dbReference>
<accession>A0A4S3M357</accession>
<dbReference type="RefSeq" id="WP_136334645.1">
    <property type="nucleotide sequence ID" value="NZ_QXMP01000001.1"/>
</dbReference>
<dbReference type="InterPro" id="IPR006103">
    <property type="entry name" value="Glyco_hydro_2_cat"/>
</dbReference>
<evidence type="ECO:0000259" key="2">
    <source>
        <dbReference type="Pfam" id="PF02836"/>
    </source>
</evidence>
<evidence type="ECO:0000313" key="3">
    <source>
        <dbReference type="EMBL" id="THD69155.1"/>
    </source>
</evidence>
<name>A0A4S3M357_9FLAO</name>
<evidence type="ECO:0000256" key="1">
    <source>
        <dbReference type="SAM" id="SignalP"/>
    </source>
</evidence>
<keyword evidence="1" id="KW-0732">Signal</keyword>
<dbReference type="Gene3D" id="3.20.20.80">
    <property type="entry name" value="Glycosidases"/>
    <property type="match status" value="1"/>
</dbReference>
<dbReference type="InterPro" id="IPR017853">
    <property type="entry name" value="GH"/>
</dbReference>